<evidence type="ECO:0000313" key="3">
    <source>
        <dbReference type="Proteomes" id="UP001314903"/>
    </source>
</evidence>
<organism evidence="2 3">
    <name type="scientific">Acetoanaerobium pronyense</name>
    <dbReference type="NCBI Taxonomy" id="1482736"/>
    <lineage>
        <taxon>Bacteria</taxon>
        <taxon>Bacillati</taxon>
        <taxon>Bacillota</taxon>
        <taxon>Clostridia</taxon>
        <taxon>Peptostreptococcales</taxon>
        <taxon>Filifactoraceae</taxon>
        <taxon>Acetoanaerobium</taxon>
    </lineage>
</organism>
<dbReference type="Pfam" id="PF13788">
    <property type="entry name" value="DUF4180"/>
    <property type="match status" value="1"/>
</dbReference>
<proteinExistence type="predicted"/>
<dbReference type="EMBL" id="JAGGLI010000024">
    <property type="protein sequence ID" value="MBP2028241.1"/>
    <property type="molecule type" value="Genomic_DNA"/>
</dbReference>
<comment type="caution">
    <text evidence="2">The sequence shown here is derived from an EMBL/GenBank/DDBJ whole genome shotgun (WGS) entry which is preliminary data.</text>
</comment>
<feature type="domain" description="DUF4180" evidence="1">
    <location>
        <begin position="2"/>
        <end position="71"/>
    </location>
</feature>
<evidence type="ECO:0000259" key="1">
    <source>
        <dbReference type="Pfam" id="PF13788"/>
    </source>
</evidence>
<protein>
    <recommendedName>
        <fullName evidence="1">DUF4180 domain-containing protein</fullName>
    </recommendedName>
</protein>
<dbReference type="Proteomes" id="UP001314903">
    <property type="component" value="Unassembled WGS sequence"/>
</dbReference>
<name>A0ABS4KKD1_9FIRM</name>
<gene>
    <name evidence="2" type="ORF">J2Z35_002042</name>
</gene>
<dbReference type="InterPro" id="IPR025438">
    <property type="entry name" value="DUF4180"/>
</dbReference>
<reference evidence="2 3" key="1">
    <citation type="submission" date="2021-03" db="EMBL/GenBank/DDBJ databases">
        <title>Genomic Encyclopedia of Type Strains, Phase IV (KMG-IV): sequencing the most valuable type-strain genomes for metagenomic binning, comparative biology and taxonomic classification.</title>
        <authorList>
            <person name="Goeker M."/>
        </authorList>
    </citation>
    <scope>NUCLEOTIDE SEQUENCE [LARGE SCALE GENOMIC DNA]</scope>
    <source>
        <strain evidence="2 3">DSM 27512</strain>
    </source>
</reference>
<accession>A0ABS4KKD1</accession>
<evidence type="ECO:0000313" key="2">
    <source>
        <dbReference type="EMBL" id="MBP2028241.1"/>
    </source>
</evidence>
<sequence length="78" mass="8986">MNKSALSEEFFDLKTSLAGDVLQKFINYRMKIAIIGDFSVYTSNSLRDFIYESNKGRDLFFLSDENEAMEKIMLANSI</sequence>
<keyword evidence="3" id="KW-1185">Reference proteome</keyword>